<dbReference type="EMBL" id="FTNK01000048">
    <property type="protein sequence ID" value="SIR72629.1"/>
    <property type="molecule type" value="Genomic_DNA"/>
</dbReference>
<organism evidence="1 2">
    <name type="scientific">Paenibacillus macquariensis</name>
    <dbReference type="NCBI Taxonomy" id="948756"/>
    <lineage>
        <taxon>Bacteria</taxon>
        <taxon>Bacillati</taxon>
        <taxon>Bacillota</taxon>
        <taxon>Bacilli</taxon>
        <taxon>Bacillales</taxon>
        <taxon>Paenibacillaceae</taxon>
        <taxon>Paenibacillus</taxon>
    </lineage>
</organism>
<gene>
    <name evidence="1" type="ORF">SAMN05421578_1487</name>
</gene>
<dbReference type="RefSeq" id="WP_068583845.1">
    <property type="nucleotide sequence ID" value="NZ_FTNK01000048.1"/>
</dbReference>
<evidence type="ECO:0000313" key="2">
    <source>
        <dbReference type="Proteomes" id="UP000186666"/>
    </source>
</evidence>
<reference evidence="1 2" key="1">
    <citation type="submission" date="2017-01" db="EMBL/GenBank/DDBJ databases">
        <authorList>
            <person name="Varghese N."/>
            <person name="Submissions S."/>
        </authorList>
    </citation>
    <scope>NUCLEOTIDE SEQUENCE [LARGE SCALE GENOMIC DNA]</scope>
    <source>
        <strain evidence="1 2">ATCC 23464</strain>
    </source>
</reference>
<dbReference type="Proteomes" id="UP000186666">
    <property type="component" value="Unassembled WGS sequence"/>
</dbReference>
<evidence type="ECO:0000313" key="1">
    <source>
        <dbReference type="EMBL" id="SIR72629.1"/>
    </source>
</evidence>
<name>A0ABY1KEU0_9BACL</name>
<protein>
    <submittedName>
        <fullName evidence="1">Loader and inhibitor of phage G40P</fullName>
    </submittedName>
</protein>
<proteinExistence type="predicted"/>
<accession>A0ABY1KEU0</accession>
<sequence>MQRDEAKKVFAKLASCYPNWKVDKTIAENWIDELETEDAENAWANVKEYIRTERYAPTLSDVIKSNANLAAEREKERTRKALQDQDKLRESLPRETPWVREGISRGDWMKKVIEENRVKG</sequence>
<keyword evidence="2" id="KW-1185">Reference proteome</keyword>
<comment type="caution">
    <text evidence="1">The sequence shown here is derived from an EMBL/GenBank/DDBJ whole genome shotgun (WGS) entry which is preliminary data.</text>
</comment>
<dbReference type="Gene3D" id="1.10.8.200">
    <property type="entry name" value="Replisome organizer (g39p helicase loader/inhibitor protein)"/>
    <property type="match status" value="1"/>
</dbReference>